<dbReference type="SMR" id="A0A8T3C677"/>
<sequence>MSRSCAKRNRREISSGQRRTRRRLVELVGIWSGKQVEGEGNSLFKNLRLRRLGEEQLIPTLILTVDLECRLCSKKIKKAICKLQDRERIQKIEYDEKKNTVTISGPFDPVKLKNKLCCKACEVIQNQHNRVEAATRRPTAPTPPRKPEPVYLPFWPVGHPYRFRLPSPTVLCGVNDICRSCTAGVEGWALLTASRRKPVTYQFSLIVKSSCSSACSVM</sequence>
<evidence type="ECO:0000313" key="2">
    <source>
        <dbReference type="Proteomes" id="UP000829196"/>
    </source>
</evidence>
<dbReference type="InterPro" id="IPR036163">
    <property type="entry name" value="HMA_dom_sf"/>
</dbReference>
<comment type="caution">
    <text evidence="1">The sequence shown here is derived from an EMBL/GenBank/DDBJ whole genome shotgun (WGS) entry which is preliminary data.</text>
</comment>
<dbReference type="GO" id="GO:0046872">
    <property type="term" value="F:metal ion binding"/>
    <property type="evidence" value="ECO:0007669"/>
    <property type="project" value="InterPro"/>
</dbReference>
<evidence type="ECO:0000313" key="1">
    <source>
        <dbReference type="EMBL" id="KAI0525217.1"/>
    </source>
</evidence>
<dbReference type="AlphaFoldDB" id="A0A8T3C677"/>
<dbReference type="PANTHER" id="PTHR47488:SF7">
    <property type="entry name" value="HEAVY METAL TRANSPORT_DETOXIFICATION SUPERFAMILY PROTEIN"/>
    <property type="match status" value="1"/>
</dbReference>
<evidence type="ECO:0008006" key="3">
    <source>
        <dbReference type="Google" id="ProtNLM"/>
    </source>
</evidence>
<organism evidence="1 2">
    <name type="scientific">Dendrobium nobile</name>
    <name type="common">Orchid</name>
    <dbReference type="NCBI Taxonomy" id="94219"/>
    <lineage>
        <taxon>Eukaryota</taxon>
        <taxon>Viridiplantae</taxon>
        <taxon>Streptophyta</taxon>
        <taxon>Embryophyta</taxon>
        <taxon>Tracheophyta</taxon>
        <taxon>Spermatophyta</taxon>
        <taxon>Magnoliopsida</taxon>
        <taxon>Liliopsida</taxon>
        <taxon>Asparagales</taxon>
        <taxon>Orchidaceae</taxon>
        <taxon>Epidendroideae</taxon>
        <taxon>Malaxideae</taxon>
        <taxon>Dendrobiinae</taxon>
        <taxon>Dendrobium</taxon>
    </lineage>
</organism>
<dbReference type="Proteomes" id="UP000829196">
    <property type="component" value="Unassembled WGS sequence"/>
</dbReference>
<accession>A0A8T3C677</accession>
<proteinExistence type="predicted"/>
<dbReference type="GO" id="GO:1900150">
    <property type="term" value="P:regulation of defense response to fungus"/>
    <property type="evidence" value="ECO:0007669"/>
    <property type="project" value="InterPro"/>
</dbReference>
<dbReference type="SUPFAM" id="SSF55008">
    <property type="entry name" value="HMA, heavy metal-associated domain"/>
    <property type="match status" value="1"/>
</dbReference>
<gene>
    <name evidence="1" type="ORF">KFK09_004610</name>
</gene>
<dbReference type="InterPro" id="IPR044169">
    <property type="entry name" value="PI21"/>
</dbReference>
<dbReference type="OrthoDB" id="785270at2759"/>
<reference evidence="1" key="1">
    <citation type="journal article" date="2022" name="Front. Genet.">
        <title>Chromosome-Scale Assembly of the Dendrobium nobile Genome Provides Insights Into the Molecular Mechanism of the Biosynthesis of the Medicinal Active Ingredient of Dendrobium.</title>
        <authorList>
            <person name="Xu Q."/>
            <person name="Niu S.-C."/>
            <person name="Li K.-L."/>
            <person name="Zheng P.-J."/>
            <person name="Zhang X.-J."/>
            <person name="Jia Y."/>
            <person name="Liu Y."/>
            <person name="Niu Y.-X."/>
            <person name="Yu L.-H."/>
            <person name="Chen D.-F."/>
            <person name="Zhang G.-Q."/>
        </authorList>
    </citation>
    <scope>NUCLEOTIDE SEQUENCE</scope>
    <source>
        <tissue evidence="1">Leaf</tissue>
    </source>
</reference>
<dbReference type="EMBL" id="JAGYWB010000004">
    <property type="protein sequence ID" value="KAI0525217.1"/>
    <property type="molecule type" value="Genomic_DNA"/>
</dbReference>
<name>A0A8T3C677_DENNO</name>
<dbReference type="Gene3D" id="3.30.70.100">
    <property type="match status" value="1"/>
</dbReference>
<dbReference type="PANTHER" id="PTHR47488">
    <property type="entry name" value="HEAVY METAL TRANSPORT/DETOXIFICATION SUPERFAMILY PROTEIN"/>
    <property type="match status" value="1"/>
</dbReference>
<keyword evidence="2" id="KW-1185">Reference proteome</keyword>
<protein>
    <recommendedName>
        <fullName evidence="3">HMA domain-containing protein</fullName>
    </recommendedName>
</protein>